<dbReference type="InterPro" id="IPR018422">
    <property type="entry name" value="Cation/H_exchanger_CPA1"/>
</dbReference>
<organism evidence="13 14">
    <name type="scientific">Aliikangiella coralliicola</name>
    <dbReference type="NCBI Taxonomy" id="2592383"/>
    <lineage>
        <taxon>Bacteria</taxon>
        <taxon>Pseudomonadati</taxon>
        <taxon>Pseudomonadota</taxon>
        <taxon>Gammaproteobacteria</taxon>
        <taxon>Oceanospirillales</taxon>
        <taxon>Pleioneaceae</taxon>
        <taxon>Aliikangiella</taxon>
    </lineage>
</organism>
<dbReference type="RefSeq" id="WP_142931996.1">
    <property type="nucleotide sequence ID" value="NZ_ML660165.1"/>
</dbReference>
<evidence type="ECO:0000256" key="5">
    <source>
        <dbReference type="ARBA" id="ARBA00022692"/>
    </source>
</evidence>
<dbReference type="Pfam" id="PF00999">
    <property type="entry name" value="Na_H_Exchanger"/>
    <property type="match status" value="1"/>
</dbReference>
<comment type="subcellular location">
    <subcellularLocation>
        <location evidence="1">Cell membrane</location>
        <topology evidence="1">Multi-pass membrane protein</topology>
    </subcellularLocation>
</comment>
<reference evidence="13 14" key="1">
    <citation type="submission" date="2019-07" db="EMBL/GenBank/DDBJ databases">
        <title>Draft genome for Aliikangiella sp. M105.</title>
        <authorList>
            <person name="Wang G."/>
        </authorList>
    </citation>
    <scope>NUCLEOTIDE SEQUENCE [LARGE SCALE GENOMIC DNA]</scope>
    <source>
        <strain evidence="13 14">M105</strain>
    </source>
</reference>
<keyword evidence="2" id="KW-0813">Transport</keyword>
<keyword evidence="14" id="KW-1185">Reference proteome</keyword>
<dbReference type="GO" id="GO:0051453">
    <property type="term" value="P:regulation of intracellular pH"/>
    <property type="evidence" value="ECO:0007669"/>
    <property type="project" value="TreeGrafter"/>
</dbReference>
<accession>A0A545UC53</accession>
<gene>
    <name evidence="13" type="ORF">FLL46_14650</name>
</gene>
<feature type="transmembrane region" description="Helical" evidence="11">
    <location>
        <begin position="309"/>
        <end position="332"/>
    </location>
</feature>
<feature type="transmembrane region" description="Helical" evidence="11">
    <location>
        <begin position="371"/>
        <end position="391"/>
    </location>
</feature>
<evidence type="ECO:0000256" key="8">
    <source>
        <dbReference type="ARBA" id="ARBA00023065"/>
    </source>
</evidence>
<feature type="transmembrane region" description="Helical" evidence="11">
    <location>
        <begin position="63"/>
        <end position="81"/>
    </location>
</feature>
<evidence type="ECO:0000259" key="12">
    <source>
        <dbReference type="Pfam" id="PF00999"/>
    </source>
</evidence>
<feature type="transmembrane region" description="Helical" evidence="11">
    <location>
        <begin position="162"/>
        <end position="181"/>
    </location>
</feature>
<keyword evidence="4" id="KW-1003">Cell membrane</keyword>
<protein>
    <submittedName>
        <fullName evidence="13">Sodium:proton antiporter</fullName>
    </submittedName>
</protein>
<keyword evidence="9 11" id="KW-0472">Membrane</keyword>
<evidence type="ECO:0000313" key="13">
    <source>
        <dbReference type="EMBL" id="TQV87042.1"/>
    </source>
</evidence>
<dbReference type="EMBL" id="VIKS01000009">
    <property type="protein sequence ID" value="TQV87042.1"/>
    <property type="molecule type" value="Genomic_DNA"/>
</dbReference>
<evidence type="ECO:0000256" key="10">
    <source>
        <dbReference type="ARBA" id="ARBA00023201"/>
    </source>
</evidence>
<evidence type="ECO:0000256" key="11">
    <source>
        <dbReference type="SAM" id="Phobius"/>
    </source>
</evidence>
<dbReference type="PANTHER" id="PTHR10110:SF86">
    <property type="entry name" value="SODIUM_HYDROGEN EXCHANGER 7"/>
    <property type="match status" value="1"/>
</dbReference>
<sequence>MSLIDIITTILIFCSLGLVGLLICRRVPIPYSLTLVILGFGVSFLTEPLSWDTGIRASNFQDLMLYGLLPILIFEAAFGINSSLLRKYLPNTLTLATLGLMISSLITAVVLFYGVGHSGFPFIAALLTGVVVSATDPVAVVNQLKALKAPEELNVLIEGESLFNDATAIVLFVILLNVALGTTEPSVGAAIIRFGIVFFGGVLVGALLGFITAKISRWIEQATSHFIFITLLLAYGSFYISEHLLHVSGIVAIMFAAISFKHFSTNISYNQHRELHDVWHSLGFIANVFVFVLLGLVITLNMFSERWLAMVLAIGATLVARIIAVYFSNVLNHFTIGESVDSRYAPIMVWGGLRGAVTIALVLSLPTDLPYWWTIQSIGFGVVLFTLVVQATTNPWLMKRLGI</sequence>
<feature type="transmembrane region" description="Helical" evidence="11">
    <location>
        <begin position="187"/>
        <end position="210"/>
    </location>
</feature>
<feature type="transmembrane region" description="Helical" evidence="11">
    <location>
        <begin position="120"/>
        <end position="141"/>
    </location>
</feature>
<feature type="transmembrane region" description="Helical" evidence="11">
    <location>
        <begin position="246"/>
        <end position="263"/>
    </location>
</feature>
<feature type="domain" description="Cation/H+ exchanger transmembrane" evidence="12">
    <location>
        <begin position="18"/>
        <end position="399"/>
    </location>
</feature>
<evidence type="ECO:0000256" key="7">
    <source>
        <dbReference type="ARBA" id="ARBA00023053"/>
    </source>
</evidence>
<evidence type="ECO:0000256" key="4">
    <source>
        <dbReference type="ARBA" id="ARBA00022475"/>
    </source>
</evidence>
<feature type="transmembrane region" description="Helical" evidence="11">
    <location>
        <begin position="284"/>
        <end position="303"/>
    </location>
</feature>
<evidence type="ECO:0000313" key="14">
    <source>
        <dbReference type="Proteomes" id="UP000315439"/>
    </source>
</evidence>
<feature type="transmembrane region" description="Helical" evidence="11">
    <location>
        <begin position="344"/>
        <end position="365"/>
    </location>
</feature>
<name>A0A545UC53_9GAMM</name>
<dbReference type="GO" id="GO:0005886">
    <property type="term" value="C:plasma membrane"/>
    <property type="evidence" value="ECO:0007669"/>
    <property type="project" value="UniProtKB-SubCell"/>
</dbReference>
<dbReference type="AlphaFoldDB" id="A0A545UC53"/>
<keyword evidence="10" id="KW-0739">Sodium transport</keyword>
<feature type="transmembrane region" description="Helical" evidence="11">
    <location>
        <begin position="93"/>
        <end position="114"/>
    </location>
</feature>
<comment type="caution">
    <text evidence="13">The sequence shown here is derived from an EMBL/GenBank/DDBJ whole genome shotgun (WGS) entry which is preliminary data.</text>
</comment>
<keyword evidence="8" id="KW-0406">Ion transport</keyword>
<dbReference type="Proteomes" id="UP000315439">
    <property type="component" value="Unassembled WGS sequence"/>
</dbReference>
<evidence type="ECO:0000256" key="6">
    <source>
        <dbReference type="ARBA" id="ARBA00022989"/>
    </source>
</evidence>
<feature type="transmembrane region" description="Helical" evidence="11">
    <location>
        <begin position="6"/>
        <end position="24"/>
    </location>
</feature>
<evidence type="ECO:0000256" key="1">
    <source>
        <dbReference type="ARBA" id="ARBA00004651"/>
    </source>
</evidence>
<keyword evidence="6 11" id="KW-1133">Transmembrane helix</keyword>
<keyword evidence="7" id="KW-0915">Sodium</keyword>
<evidence type="ECO:0000256" key="3">
    <source>
        <dbReference type="ARBA" id="ARBA00022449"/>
    </source>
</evidence>
<dbReference type="GO" id="GO:0098719">
    <property type="term" value="P:sodium ion import across plasma membrane"/>
    <property type="evidence" value="ECO:0007669"/>
    <property type="project" value="TreeGrafter"/>
</dbReference>
<keyword evidence="5 11" id="KW-0812">Transmembrane</keyword>
<dbReference type="InterPro" id="IPR006153">
    <property type="entry name" value="Cation/H_exchanger_TM"/>
</dbReference>
<dbReference type="OrthoDB" id="9774146at2"/>
<dbReference type="PANTHER" id="PTHR10110">
    <property type="entry name" value="SODIUM/HYDROGEN EXCHANGER"/>
    <property type="match status" value="1"/>
</dbReference>
<proteinExistence type="predicted"/>
<dbReference type="Gene3D" id="6.10.140.1330">
    <property type="match status" value="1"/>
</dbReference>
<dbReference type="GO" id="GO:0015386">
    <property type="term" value="F:potassium:proton antiporter activity"/>
    <property type="evidence" value="ECO:0007669"/>
    <property type="project" value="TreeGrafter"/>
</dbReference>
<evidence type="ECO:0000256" key="2">
    <source>
        <dbReference type="ARBA" id="ARBA00022448"/>
    </source>
</evidence>
<keyword evidence="3" id="KW-0050">Antiport</keyword>
<feature type="transmembrane region" description="Helical" evidence="11">
    <location>
        <begin position="31"/>
        <end position="51"/>
    </location>
</feature>
<evidence type="ECO:0000256" key="9">
    <source>
        <dbReference type="ARBA" id="ARBA00023136"/>
    </source>
</evidence>
<dbReference type="GO" id="GO:0015385">
    <property type="term" value="F:sodium:proton antiporter activity"/>
    <property type="evidence" value="ECO:0007669"/>
    <property type="project" value="InterPro"/>
</dbReference>